<comment type="caution">
    <text evidence="3">The sequence shown here is derived from an EMBL/GenBank/DDBJ whole genome shotgun (WGS) entry which is preliminary data.</text>
</comment>
<dbReference type="EMBL" id="JBHTKJ010000034">
    <property type="protein sequence ID" value="MFD1039300.1"/>
    <property type="molecule type" value="Genomic_DNA"/>
</dbReference>
<dbReference type="InterPro" id="IPR007607">
    <property type="entry name" value="BacA/B"/>
</dbReference>
<keyword evidence="4" id="KW-1185">Reference proteome</keyword>
<feature type="region of interest" description="Disordered" evidence="2">
    <location>
        <begin position="116"/>
        <end position="140"/>
    </location>
</feature>
<dbReference type="RefSeq" id="WP_390362961.1">
    <property type="nucleotide sequence ID" value="NZ_JBHTKJ010000034.1"/>
</dbReference>
<dbReference type="Proteomes" id="UP001597040">
    <property type="component" value="Unassembled WGS sequence"/>
</dbReference>
<gene>
    <name evidence="3" type="ORF">ACFQ3N_12985</name>
</gene>
<feature type="compositionally biased region" description="Basic and acidic residues" evidence="2">
    <location>
        <begin position="127"/>
        <end position="140"/>
    </location>
</feature>
<evidence type="ECO:0000256" key="2">
    <source>
        <dbReference type="SAM" id="MobiDB-lite"/>
    </source>
</evidence>
<sequence length="140" mass="15425">MLTDKKEKKEKMVETIIGPETVIEGKIKLPTSLRIDGKIYGEVECQGDIFIGKDGYVEPTIKAKNINIAGEVRGDLYTTEKVYVQPKGKLIGSATSKGIVIDDGGIFSGESTIVEDEKDVKSKKKDTKNNNKKDKQVANY</sequence>
<dbReference type="PANTHER" id="PTHR35024:SF4">
    <property type="entry name" value="POLYMER-FORMING CYTOSKELETAL PROTEIN"/>
    <property type="match status" value="1"/>
</dbReference>
<evidence type="ECO:0000313" key="4">
    <source>
        <dbReference type="Proteomes" id="UP001597040"/>
    </source>
</evidence>
<evidence type="ECO:0000313" key="3">
    <source>
        <dbReference type="EMBL" id="MFD1039300.1"/>
    </source>
</evidence>
<organism evidence="3 4">
    <name type="scientific">Virgibacillus byunsanensis</name>
    <dbReference type="NCBI Taxonomy" id="570945"/>
    <lineage>
        <taxon>Bacteria</taxon>
        <taxon>Bacillati</taxon>
        <taxon>Bacillota</taxon>
        <taxon>Bacilli</taxon>
        <taxon>Bacillales</taxon>
        <taxon>Bacillaceae</taxon>
        <taxon>Virgibacillus</taxon>
    </lineage>
</organism>
<proteinExistence type="inferred from homology"/>
<evidence type="ECO:0000256" key="1">
    <source>
        <dbReference type="ARBA" id="ARBA00044755"/>
    </source>
</evidence>
<name>A0ABW3LLN1_9BACI</name>
<protein>
    <submittedName>
        <fullName evidence="3">Polymer-forming cytoskeletal protein</fullName>
    </submittedName>
</protein>
<comment type="similarity">
    <text evidence="1">Belongs to the bactofilin family.</text>
</comment>
<dbReference type="Pfam" id="PF04519">
    <property type="entry name" value="Bactofilin"/>
    <property type="match status" value="1"/>
</dbReference>
<accession>A0ABW3LLN1</accession>
<reference evidence="4" key="1">
    <citation type="journal article" date="2019" name="Int. J. Syst. Evol. Microbiol.">
        <title>The Global Catalogue of Microorganisms (GCM) 10K type strain sequencing project: providing services to taxonomists for standard genome sequencing and annotation.</title>
        <authorList>
            <consortium name="The Broad Institute Genomics Platform"/>
            <consortium name="The Broad Institute Genome Sequencing Center for Infectious Disease"/>
            <person name="Wu L."/>
            <person name="Ma J."/>
        </authorList>
    </citation>
    <scope>NUCLEOTIDE SEQUENCE [LARGE SCALE GENOMIC DNA]</scope>
    <source>
        <strain evidence="4">CCUG 56754</strain>
    </source>
</reference>
<dbReference type="PANTHER" id="PTHR35024">
    <property type="entry name" value="HYPOTHETICAL CYTOSOLIC PROTEIN"/>
    <property type="match status" value="1"/>
</dbReference>